<evidence type="ECO:0000313" key="23">
    <source>
        <dbReference type="Proteomes" id="UP000189705"/>
    </source>
</evidence>
<keyword evidence="10" id="KW-0677">Repeat</keyword>
<dbReference type="Gene3D" id="2.10.25.10">
    <property type="entry name" value="Laminin"/>
    <property type="match status" value="6"/>
</dbReference>
<keyword evidence="12 19" id="KW-1133">Transmembrane helix</keyword>
<dbReference type="Gene3D" id="3.10.100.10">
    <property type="entry name" value="Mannose-Binding Protein A, subunit A"/>
    <property type="match status" value="1"/>
</dbReference>
<dbReference type="Pfam" id="PF07645">
    <property type="entry name" value="EGF_CA"/>
    <property type="match status" value="2"/>
</dbReference>
<feature type="transmembrane region" description="Helical" evidence="19">
    <location>
        <begin position="489"/>
        <end position="512"/>
    </location>
</feature>
<evidence type="ECO:0000256" key="14">
    <source>
        <dbReference type="ARBA" id="ARBA00023157"/>
    </source>
</evidence>
<keyword evidence="9" id="KW-0430">Lectin</keyword>
<keyword evidence="23" id="KW-1185">Reference proteome</keyword>
<evidence type="ECO:0000256" key="6">
    <source>
        <dbReference type="ARBA" id="ARBA00022553"/>
    </source>
</evidence>
<dbReference type="InterPro" id="IPR018097">
    <property type="entry name" value="EGF_Ca-bd_CS"/>
</dbReference>
<dbReference type="SUPFAM" id="SSF56436">
    <property type="entry name" value="C-type lectin-like"/>
    <property type="match status" value="1"/>
</dbReference>
<comment type="subunit">
    <text evidence="17">Interacts with ITGAL, ITGAM and ITGB2. Interacts with thrombin/F2; this interaction switches the specificity of thrombin from a procoagulant to an anticoagulant and antifibrinolytic protease. Interacts with ANGP1 and ANGP2; these interactions significantly inhibit the generation of activated PC and TAFIa/CPB2 by the thrombin/thrombomodulin complex. Interacts with PF4; this interaction enhances generation of activated protein C. Interacts with HMGB1; this interaction inhibits HMGB1 inflammatory activity.</text>
</comment>
<feature type="signal peptide" evidence="20">
    <location>
        <begin position="1"/>
        <end position="21"/>
    </location>
</feature>
<feature type="domain" description="EGF-like" evidence="21">
    <location>
        <begin position="299"/>
        <end position="337"/>
    </location>
</feature>
<evidence type="ECO:0000256" key="10">
    <source>
        <dbReference type="ARBA" id="ARBA00022737"/>
    </source>
</evidence>
<dbReference type="GO" id="GO:0005737">
    <property type="term" value="C:cytoplasm"/>
    <property type="evidence" value="ECO:0007669"/>
    <property type="project" value="TreeGrafter"/>
</dbReference>
<evidence type="ECO:0000256" key="15">
    <source>
        <dbReference type="ARBA" id="ARBA00023180"/>
    </source>
</evidence>
<reference evidence="24" key="1">
    <citation type="submission" date="2025-08" db="UniProtKB">
        <authorList>
            <consortium name="RefSeq"/>
        </authorList>
    </citation>
    <scope>IDENTIFICATION</scope>
</reference>
<dbReference type="InterPro" id="IPR009030">
    <property type="entry name" value="Growth_fac_rcpt_cys_sf"/>
</dbReference>
<evidence type="ECO:0000256" key="11">
    <source>
        <dbReference type="ARBA" id="ARBA00022974"/>
    </source>
</evidence>
<keyword evidence="13 19" id="KW-0472">Membrane</keyword>
<evidence type="ECO:0000256" key="12">
    <source>
        <dbReference type="ARBA" id="ARBA00022989"/>
    </source>
</evidence>
<dbReference type="CDD" id="cd00054">
    <property type="entry name" value="EGF_CA"/>
    <property type="match status" value="1"/>
</dbReference>
<dbReference type="STRING" id="38654.A0A3Q0GEC4"/>
<comment type="caution">
    <text evidence="18">Lacks conserved residue(s) required for the propagation of feature annotation.</text>
</comment>
<gene>
    <name evidence="24" type="primary">THBD</name>
</gene>
<dbReference type="InterPro" id="IPR000152">
    <property type="entry name" value="EGF-type_Asp/Asn_hydroxyl_site"/>
</dbReference>
<dbReference type="InterPro" id="IPR049883">
    <property type="entry name" value="NOTCH1_EGF-like"/>
</dbReference>
<evidence type="ECO:0000256" key="7">
    <source>
        <dbReference type="ARBA" id="ARBA00022692"/>
    </source>
</evidence>
<dbReference type="SUPFAM" id="SSF57184">
    <property type="entry name" value="Growth factor receptor domain"/>
    <property type="match status" value="2"/>
</dbReference>
<evidence type="ECO:0000256" key="8">
    <source>
        <dbReference type="ARBA" id="ARBA00022729"/>
    </source>
</evidence>
<dbReference type="PANTHER" id="PTHR14789:SF9">
    <property type="entry name" value="THROMBOMODULIN"/>
    <property type="match status" value="1"/>
</dbReference>
<dbReference type="PROSITE" id="PS50026">
    <property type="entry name" value="EGF_3"/>
    <property type="match status" value="1"/>
</dbReference>
<evidence type="ECO:0000256" key="5">
    <source>
        <dbReference type="ARBA" id="ARBA00022536"/>
    </source>
</evidence>
<dbReference type="Pfam" id="PF00059">
    <property type="entry name" value="Lectin_C"/>
    <property type="match status" value="1"/>
</dbReference>
<evidence type="ECO:0000259" key="22">
    <source>
        <dbReference type="PROSITE" id="PS50041"/>
    </source>
</evidence>
<keyword evidence="11" id="KW-0654">Proteoglycan</keyword>
<dbReference type="InterPro" id="IPR016187">
    <property type="entry name" value="CTDL_fold"/>
</dbReference>
<dbReference type="RefSeq" id="XP_025057807.1">
    <property type="nucleotide sequence ID" value="XM_025202022.1"/>
</dbReference>
<keyword evidence="14" id="KW-1015">Disulfide bond</keyword>
<dbReference type="PROSITE" id="PS00010">
    <property type="entry name" value="ASX_HYDROXYL"/>
    <property type="match status" value="2"/>
</dbReference>
<dbReference type="InterPro" id="IPR016186">
    <property type="entry name" value="C-type_lectin-like/link_sf"/>
</dbReference>
<evidence type="ECO:0000256" key="13">
    <source>
        <dbReference type="ARBA" id="ARBA00023136"/>
    </source>
</evidence>
<dbReference type="CTD" id="7056"/>
<feature type="domain" description="C-type lectin" evidence="22">
    <location>
        <begin position="30"/>
        <end position="148"/>
    </location>
</feature>
<evidence type="ECO:0000259" key="21">
    <source>
        <dbReference type="PROSITE" id="PS50026"/>
    </source>
</evidence>
<dbReference type="InterPro" id="IPR000742">
    <property type="entry name" value="EGF"/>
</dbReference>
<accession>A0A3Q0GEC4</accession>
<evidence type="ECO:0000256" key="4">
    <source>
        <dbReference type="ARBA" id="ARBA00022525"/>
    </source>
</evidence>
<dbReference type="PRINTS" id="PR00907">
    <property type="entry name" value="THRMBOMODULN"/>
</dbReference>
<dbReference type="PROSITE" id="PS01187">
    <property type="entry name" value="EGF_CA"/>
    <property type="match status" value="2"/>
</dbReference>
<dbReference type="Pfam" id="PF09064">
    <property type="entry name" value="EGF_Tme5"/>
    <property type="match status" value="1"/>
</dbReference>
<dbReference type="InterPro" id="IPR051505">
    <property type="entry name" value="C-type_lectin_domain"/>
</dbReference>
<keyword evidence="6" id="KW-0597">Phosphoprotein</keyword>
<feature type="chain" id="PRO_5018320870" description="Thrombomodulin" evidence="20">
    <location>
        <begin position="22"/>
        <end position="550"/>
    </location>
</feature>
<keyword evidence="8 20" id="KW-0732">Signal</keyword>
<evidence type="ECO:0000256" key="1">
    <source>
        <dbReference type="ARBA" id="ARBA00004479"/>
    </source>
</evidence>
<dbReference type="KEGG" id="asn:102380951"/>
<keyword evidence="4" id="KW-0964">Secreted</keyword>
<dbReference type="GO" id="GO:0050772">
    <property type="term" value="P:positive regulation of axonogenesis"/>
    <property type="evidence" value="ECO:0007669"/>
    <property type="project" value="TreeGrafter"/>
</dbReference>
<dbReference type="AlphaFoldDB" id="A0A3Q0GEC4"/>
<dbReference type="FunFam" id="2.10.25.10:FF:000014">
    <property type="entry name" value="Latent-transforming growth factor beta-binding protein 3"/>
    <property type="match status" value="1"/>
</dbReference>
<protein>
    <recommendedName>
        <fullName evidence="3">Thrombomodulin</fullName>
    </recommendedName>
</protein>
<keyword evidence="15" id="KW-0325">Glycoprotein</keyword>
<dbReference type="SMART" id="SM00181">
    <property type="entry name" value="EGF"/>
    <property type="match status" value="6"/>
</dbReference>
<dbReference type="GO" id="GO:0004888">
    <property type="term" value="F:transmembrane signaling receptor activity"/>
    <property type="evidence" value="ECO:0007669"/>
    <property type="project" value="InterPro"/>
</dbReference>
<comment type="function">
    <text evidence="16">Endothelial cell receptor that plays a critical role in regulating several physiological processes including hemostasis, coagulation, fibrinolysis, inflammation, and angiogenesis. Acts as a cofactor for thrombin activation of protein C/PROC on the surface of vascular endothelial cells leading to initiation of the activated protein C anticoagulant pathway. Also accelerates the activation of the plasma carboxypeptidase B2/CPB2, which catalyzes removal of C-terminal basic amino acids from its substrates including kinins or anaphylatoxins leading to fibrinolysis inhibition. Plays critical protective roles in changing the cleavage specificity of protease-activated receptor 1/PAR1, inhibiting endothelial cell permeability and inflammation. Suppresses inflammation distinctly from its anticoagulant cofactor activity by sequestering HMGB1 thereby preventing it from engaging cellular receptors such as RAGE and contributing to the inflammatory response.</text>
</comment>
<dbReference type="GO" id="GO:0030246">
    <property type="term" value="F:carbohydrate binding"/>
    <property type="evidence" value="ECO:0007669"/>
    <property type="project" value="UniProtKB-KW"/>
</dbReference>
<keyword evidence="7 19" id="KW-0812">Transmembrane</keyword>
<evidence type="ECO:0000256" key="3">
    <source>
        <dbReference type="ARBA" id="ARBA00019822"/>
    </source>
</evidence>
<evidence type="ECO:0000256" key="2">
    <source>
        <dbReference type="ARBA" id="ARBA00004613"/>
    </source>
</evidence>
<evidence type="ECO:0000256" key="19">
    <source>
        <dbReference type="SAM" id="Phobius"/>
    </source>
</evidence>
<evidence type="ECO:0000256" key="17">
    <source>
        <dbReference type="ARBA" id="ARBA00046453"/>
    </source>
</evidence>
<dbReference type="InterPro" id="IPR001881">
    <property type="entry name" value="EGF-like_Ca-bd_dom"/>
</dbReference>
<dbReference type="InterPro" id="IPR001304">
    <property type="entry name" value="C-type_lectin-like"/>
</dbReference>
<organism evidence="23 24">
    <name type="scientific">Alligator sinensis</name>
    <name type="common">Chinese alligator</name>
    <dbReference type="NCBI Taxonomy" id="38654"/>
    <lineage>
        <taxon>Eukaryota</taxon>
        <taxon>Metazoa</taxon>
        <taxon>Chordata</taxon>
        <taxon>Craniata</taxon>
        <taxon>Vertebrata</taxon>
        <taxon>Euteleostomi</taxon>
        <taxon>Archelosauria</taxon>
        <taxon>Archosauria</taxon>
        <taxon>Crocodylia</taxon>
        <taxon>Alligatoridae</taxon>
        <taxon>Alligatorinae</taxon>
        <taxon>Alligator</taxon>
    </lineage>
</organism>
<dbReference type="PROSITE" id="PS50041">
    <property type="entry name" value="C_TYPE_LECTIN_2"/>
    <property type="match status" value="1"/>
</dbReference>
<keyword evidence="5 18" id="KW-0245">EGF-like domain</keyword>
<name>A0A3Q0GEC4_ALLSI</name>
<dbReference type="SMART" id="SM00034">
    <property type="entry name" value="CLECT"/>
    <property type="match status" value="1"/>
</dbReference>
<dbReference type="GO" id="GO:0005509">
    <property type="term" value="F:calcium ion binding"/>
    <property type="evidence" value="ECO:0007669"/>
    <property type="project" value="InterPro"/>
</dbReference>
<dbReference type="SUPFAM" id="SSF57196">
    <property type="entry name" value="EGF/Laminin"/>
    <property type="match status" value="1"/>
</dbReference>
<evidence type="ECO:0000256" key="18">
    <source>
        <dbReference type="PROSITE-ProRule" id="PRU00076"/>
    </source>
</evidence>
<evidence type="ECO:0000256" key="16">
    <source>
        <dbReference type="ARBA" id="ARBA00045242"/>
    </source>
</evidence>
<evidence type="ECO:0000256" key="20">
    <source>
        <dbReference type="SAM" id="SignalP"/>
    </source>
</evidence>
<dbReference type="PROSITE" id="PS01186">
    <property type="entry name" value="EGF_2"/>
    <property type="match status" value="1"/>
</dbReference>
<dbReference type="GeneID" id="102380951"/>
<dbReference type="InterPro" id="IPR015149">
    <property type="entry name" value="Tme5_EGF-like"/>
</dbReference>
<dbReference type="Proteomes" id="UP000189705">
    <property type="component" value="Unplaced"/>
</dbReference>
<dbReference type="GO" id="GO:0005576">
    <property type="term" value="C:extracellular region"/>
    <property type="evidence" value="ECO:0007669"/>
    <property type="project" value="UniProtKB-SubCell"/>
</dbReference>
<evidence type="ECO:0000256" key="9">
    <source>
        <dbReference type="ARBA" id="ARBA00022734"/>
    </source>
</evidence>
<dbReference type="PANTHER" id="PTHR14789">
    <property type="entry name" value="CHONDROLECTIN VARIANT CHODLFDELTAE"/>
    <property type="match status" value="1"/>
</dbReference>
<dbReference type="InParanoid" id="A0A3Q0GEC4"/>
<comment type="subcellular location">
    <subcellularLocation>
        <location evidence="1">Membrane</location>
        <topology evidence="1">Single-pass type I membrane protein</topology>
    </subcellularLocation>
    <subcellularLocation>
        <location evidence="2">Secreted</location>
    </subcellularLocation>
</comment>
<dbReference type="InterPro" id="IPR057350">
    <property type="entry name" value="THBD"/>
</dbReference>
<dbReference type="Pfam" id="PF25444">
    <property type="entry name" value="THBD"/>
    <property type="match status" value="1"/>
</dbReference>
<proteinExistence type="predicted"/>
<dbReference type="SMART" id="SM00179">
    <property type="entry name" value="EGF_CA"/>
    <property type="match status" value="4"/>
</dbReference>
<evidence type="ECO:0000313" key="24">
    <source>
        <dbReference type="RefSeq" id="XP_025057807.1"/>
    </source>
</evidence>
<dbReference type="GO" id="GO:0016020">
    <property type="term" value="C:membrane"/>
    <property type="evidence" value="ECO:0007669"/>
    <property type="project" value="UniProtKB-SubCell"/>
</dbReference>
<dbReference type="PIRSF" id="PIRSF001775">
    <property type="entry name" value="CD93/CD141"/>
    <property type="match status" value="1"/>
</dbReference>
<sequence>MGTVLFVLFGHGLLWWAPSWAGEEAAVQCLGTACYTVHWGKHNWAGAQDQCKSNGGNLASVKSQDEAQLLGDLLAPDEVRAPGLVKLWMGLRREKGKCYQRHQRLRGFSWASGGANTDYDNWRRDGPVCGRACVDVSRDLRWEERRCQDSLDGFLCEYNYPGTCRGLPGGDVTYRTPFGAQDSDLVALPPDTEAWLPALGLELVCKKQDGGRFRWSTHLPGAWACQVENGGCEGTCQEKDGHPSCACPEGRKLEADDRSCSAPCASAPCEQLCVPHGADFICMCHEGYELTEDGIHCRDIDDCQVNPQVCEQICINTEGGFECHCHQGYELVEGKCKDVIDCYTVFCQHHCEDIPGGYRCICFEGYAPHPKDPFKCVLFCNESQCPAECDPHVQSNCMCPDGFILDETETGPKMCIDINECEMQHCDGICTNTLGSFRCDCPEGQVLHDPYTCVNRSDFEIEISGSGEIYPQTPVPTQLPPAKSLHPGALVGIIVGTLSMIIILIALIYHLMKKHFIAQRGMDYKCSSSIEKEVGLYHVTPGCSSAGQKL</sequence>